<dbReference type="STRING" id="879243.Poras_1050"/>
<keyword evidence="7" id="KW-1185">Reference proteome</keyword>
<dbReference type="HOGENOM" id="CLU_022366_0_0_10"/>
<organism evidence="6 7">
    <name type="scientific">Porphyromonas asaccharolytica (strain ATCC 25260 / DSM 20707 / BCRC 10618 / CCUG 7834 / JCM 6326 / LMG 13178 / VPI 4198 / B440)</name>
    <name type="common">Bacteroides asaccharolyticus</name>
    <dbReference type="NCBI Taxonomy" id="879243"/>
    <lineage>
        <taxon>Bacteria</taxon>
        <taxon>Pseudomonadati</taxon>
        <taxon>Bacteroidota</taxon>
        <taxon>Bacteroidia</taxon>
        <taxon>Bacteroidales</taxon>
        <taxon>Porphyromonadaceae</taxon>
        <taxon>Porphyromonas</taxon>
    </lineage>
</organism>
<feature type="domain" description="Bacterial repeat" evidence="5">
    <location>
        <begin position="537"/>
        <end position="608"/>
    </location>
</feature>
<reference evidence="7" key="1">
    <citation type="submission" date="2011-04" db="EMBL/GenBank/DDBJ databases">
        <title>The complete genome of Porphyromonas asaccharolytica DSM 20707.</title>
        <authorList>
            <person name="Lucas S."/>
            <person name="Han J."/>
            <person name="Lapidus A."/>
            <person name="Bruce D."/>
            <person name="Goodwin L."/>
            <person name="Pitluck S."/>
            <person name="Peters L."/>
            <person name="Kyrpides N."/>
            <person name="Mavromatis K."/>
            <person name="Ivanova N."/>
            <person name="Ovchinnikova G."/>
            <person name="Pagani I."/>
            <person name="Lu M."/>
            <person name="Detter J.C."/>
            <person name="Tapia R."/>
            <person name="Han C."/>
            <person name="Land M."/>
            <person name="Hauser L."/>
            <person name="Markowitz V."/>
            <person name="Cheng J.-F."/>
            <person name="Hugenholtz P."/>
            <person name="Woyke T."/>
            <person name="Wu D."/>
            <person name="Gronow S."/>
            <person name="Wellnitz S."/>
            <person name="Brambilla E."/>
            <person name="Klenk H.-P."/>
            <person name="Eisen J.A."/>
        </authorList>
    </citation>
    <scope>NUCLEOTIDE SEQUENCE [LARGE SCALE GENOMIC DNA]</scope>
    <source>
        <strain evidence="7">ATCC 25260 / DSM 20707 / VPI 4198</strain>
    </source>
</reference>
<dbReference type="InterPro" id="IPR032675">
    <property type="entry name" value="LRR_dom_sf"/>
</dbReference>
<dbReference type="OrthoDB" id="1011460at2"/>
<evidence type="ECO:0000256" key="2">
    <source>
        <dbReference type="ARBA" id="ARBA00022737"/>
    </source>
</evidence>
<feature type="domain" description="Bacterial repeat" evidence="5">
    <location>
        <begin position="611"/>
        <end position="682"/>
    </location>
</feature>
<dbReference type="SUPFAM" id="SSF52058">
    <property type="entry name" value="L domain-like"/>
    <property type="match status" value="2"/>
</dbReference>
<dbReference type="eggNOG" id="COG4886">
    <property type="taxonomic scope" value="Bacteria"/>
</dbReference>
<accession>F4KKR8</accession>
<evidence type="ECO:0000313" key="6">
    <source>
        <dbReference type="EMBL" id="AEE12993.1"/>
    </source>
</evidence>
<dbReference type="Proteomes" id="UP000006545">
    <property type="component" value="Chromosome"/>
</dbReference>
<evidence type="ECO:0000256" key="1">
    <source>
        <dbReference type="ARBA" id="ARBA00022614"/>
    </source>
</evidence>
<dbReference type="InterPro" id="IPR044060">
    <property type="entry name" value="Bacterial_rp_domain"/>
</dbReference>
<dbReference type="InterPro" id="IPR052574">
    <property type="entry name" value="CDIRP"/>
</dbReference>
<feature type="domain" description="Secretion system C-terminal sorting" evidence="4">
    <location>
        <begin position="771"/>
        <end position="829"/>
    </location>
</feature>
<evidence type="ECO:0000256" key="3">
    <source>
        <dbReference type="SAM" id="SignalP"/>
    </source>
</evidence>
<evidence type="ECO:0000259" key="4">
    <source>
        <dbReference type="Pfam" id="PF18962"/>
    </source>
</evidence>
<dbReference type="PANTHER" id="PTHR47566">
    <property type="match status" value="1"/>
</dbReference>
<dbReference type="RefSeq" id="WP_004330282.1">
    <property type="nucleotide sequence ID" value="NC_015501.1"/>
</dbReference>
<dbReference type="EMBL" id="CP002689">
    <property type="protein sequence ID" value="AEE12993.1"/>
    <property type="molecule type" value="Genomic_DNA"/>
</dbReference>
<gene>
    <name evidence="6" type="ordered locus">Poras_1050</name>
</gene>
<dbReference type="GO" id="GO:0035591">
    <property type="term" value="F:signaling adaptor activity"/>
    <property type="evidence" value="ECO:0007669"/>
    <property type="project" value="TreeGrafter"/>
</dbReference>
<keyword evidence="1" id="KW-0433">Leucine-rich repeat</keyword>
<keyword evidence="2" id="KW-0677">Repeat</keyword>
<proteinExistence type="predicted"/>
<dbReference type="Pfam" id="PF18962">
    <property type="entry name" value="Por_Secre_tail"/>
    <property type="match status" value="1"/>
</dbReference>
<feature type="chain" id="PRO_5003309894" evidence="3">
    <location>
        <begin position="25"/>
        <end position="838"/>
    </location>
</feature>
<dbReference type="Gene3D" id="3.80.10.10">
    <property type="entry name" value="Ribonuclease Inhibitor"/>
    <property type="match status" value="2"/>
</dbReference>
<dbReference type="Pfam" id="PF18998">
    <property type="entry name" value="Flg_new_2"/>
    <property type="match status" value="2"/>
</dbReference>
<dbReference type="PANTHER" id="PTHR47566:SF1">
    <property type="entry name" value="PROTEIN NUD1"/>
    <property type="match status" value="1"/>
</dbReference>
<dbReference type="AlphaFoldDB" id="F4KKR8"/>
<name>F4KKR8_PORAD</name>
<protein>
    <submittedName>
        <fullName evidence="6">Uncharacterized protein</fullName>
    </submittedName>
</protein>
<dbReference type="InterPro" id="IPR026444">
    <property type="entry name" value="Secre_tail"/>
</dbReference>
<sequence>MTRRLHHWACVLLCTLLTSIGLQAEESSQPSSTTSDALRTGSEGVITMTTSKAVGEKITLEIWGGNVTIEGVKEPFSRGSAPYTLTSQTVIIRGNVTKFNGWNNKLTNLNVSSCTILTSLKCFGNKLTSLDVSGCTALTELKCNDNQLTSLDVSSCTALKDLYCHRNKLTSLNVSGCTALTELKCYDNQLTALDVSQNTALTRLDCYDNQLTALDVSQNTALTRLDCYRNQLTALDVSKKTKLETLNCQQNQLTALDVSKNTKLETLNCQQNQLTALDVSQNTELTNLNCQQNQLTALDVSQNIVLTKLSCSDNKLTALDVSENTVLTKLFCGINQLTALDVSQNTALIWLDCFNNKLTMLDLSKNTALTTLGCFNNKLTALDVSQNTALEKLYCSDNQLTALDVSKNTALTELFFDGNKLTALDVSQNTALIWLVCYNNQLTALDVSKNTKLETLNCHGNQIKGKEMTRLVNSLPDRTGKNAGKFTVVQEPAPEGNICLKSDVAIAKGKNWNTLKYKSNTQKYVAYEGEEETQPLKVTLTKEGEGTLTATGADNLNAVPEGTELTIVATPADGYKLTALTANGTDILATKKFVVKGATEVKATFTKMAFAVTLTKEGEGTLTATGADNLTAVPYGTELTIAVTPAEGYELTALTANGEDILATKKFVVKGATEVKATFTKMAFAVTLTSNEHGTISIVENVDLKAVPYGTPLTVQATGKNDQCELTALTANGEDILATKKFVVKGATDVKATFVDHTNIAEVNTEAIRFYPNPAREYIIVEGVDPASEVTLYSMTGELLCAMQADAEGHLQIDLTALSDGVYLLVGTGWQERLVVKK</sequence>
<feature type="signal peptide" evidence="3">
    <location>
        <begin position="1"/>
        <end position="24"/>
    </location>
</feature>
<evidence type="ECO:0000313" key="7">
    <source>
        <dbReference type="Proteomes" id="UP000006545"/>
    </source>
</evidence>
<evidence type="ECO:0000259" key="5">
    <source>
        <dbReference type="Pfam" id="PF18998"/>
    </source>
</evidence>
<dbReference type="KEGG" id="pah:Poras_1050"/>
<keyword evidence="3" id="KW-0732">Signal</keyword>
<dbReference type="NCBIfam" id="TIGR04183">
    <property type="entry name" value="Por_Secre_tail"/>
    <property type="match status" value="1"/>
</dbReference>